<protein>
    <submittedName>
        <fullName evidence="1">Uncharacterized protein</fullName>
    </submittedName>
</protein>
<keyword evidence="2" id="KW-1185">Reference proteome</keyword>
<evidence type="ECO:0000313" key="1">
    <source>
        <dbReference type="EMBL" id="CAI8937482.1"/>
    </source>
</evidence>
<dbReference type="Proteomes" id="UP001162030">
    <property type="component" value="Chromosome"/>
</dbReference>
<evidence type="ECO:0000313" key="2">
    <source>
        <dbReference type="Proteomes" id="UP001162030"/>
    </source>
</evidence>
<reference evidence="1 2" key="1">
    <citation type="submission" date="2023-03" db="EMBL/GenBank/DDBJ databases">
        <authorList>
            <person name="Pearce D."/>
        </authorList>
    </citation>
    <scope>NUCLEOTIDE SEQUENCE [LARGE SCALE GENOMIC DNA]</scope>
    <source>
        <strain evidence="1">Msz</strain>
    </source>
</reference>
<sequence length="92" mass="9842">MSGALTGIARVTKANTMPDGYGNLGLKIRIRLPTDTPRILKGTEGEIAADRSKNADLQVGGGMSEASIDFLSKIYLTNGYSRIQTENDQEAP</sequence>
<proteinExistence type="predicted"/>
<gene>
    <name evidence="1" type="ORF">MSZNOR_4171</name>
</gene>
<dbReference type="EMBL" id="OX458333">
    <property type="protein sequence ID" value="CAI8937482.1"/>
    <property type="molecule type" value="Genomic_DNA"/>
</dbReference>
<organism evidence="1 2">
    <name type="scientific">Methylocaldum szegediense</name>
    <dbReference type="NCBI Taxonomy" id="73780"/>
    <lineage>
        <taxon>Bacteria</taxon>
        <taxon>Pseudomonadati</taxon>
        <taxon>Pseudomonadota</taxon>
        <taxon>Gammaproteobacteria</taxon>
        <taxon>Methylococcales</taxon>
        <taxon>Methylococcaceae</taxon>
        <taxon>Methylocaldum</taxon>
    </lineage>
</organism>
<name>A0ABM9I787_9GAMM</name>
<accession>A0ABM9I787</accession>